<reference evidence="1 2" key="1">
    <citation type="submission" date="2018-05" db="EMBL/GenBank/DDBJ databases">
        <title>Genomic Encyclopedia of Type Strains, Phase IV (KMG-IV): sequencing the most valuable type-strain genomes for metagenomic binning, comparative biology and taxonomic classification.</title>
        <authorList>
            <person name="Goeker M."/>
        </authorList>
    </citation>
    <scope>NUCLEOTIDE SEQUENCE [LARGE SCALE GENOMIC DNA]</scope>
    <source>
        <strain evidence="1 2">DSM 19792</strain>
    </source>
</reference>
<proteinExistence type="predicted"/>
<protein>
    <submittedName>
        <fullName evidence="1">Uncharacterized protein</fullName>
    </submittedName>
</protein>
<dbReference type="Proteomes" id="UP000247792">
    <property type="component" value="Unassembled WGS sequence"/>
</dbReference>
<accession>A0A318J2Z7</accession>
<comment type="caution">
    <text evidence="1">The sequence shown here is derived from an EMBL/GenBank/DDBJ whole genome shotgun (WGS) entry which is preliminary data.</text>
</comment>
<dbReference type="EMBL" id="QJKB01000007">
    <property type="protein sequence ID" value="PXX41513.1"/>
    <property type="molecule type" value="Genomic_DNA"/>
</dbReference>
<dbReference type="AlphaFoldDB" id="A0A318J2Z7"/>
<gene>
    <name evidence="1" type="ORF">DFR42_107164</name>
</gene>
<evidence type="ECO:0000313" key="2">
    <source>
        <dbReference type="Proteomes" id="UP000247792"/>
    </source>
</evidence>
<keyword evidence="2" id="KW-1185">Reference proteome</keyword>
<evidence type="ECO:0000313" key="1">
    <source>
        <dbReference type="EMBL" id="PXX41513.1"/>
    </source>
</evidence>
<sequence length="95" mass="10774">MISLLVCICAIAAVLAVLGYYLWFVVGFWANFNFKVCPNCGSRKSRFLKFARLKNATTLSAFCCKKCLTEFVILEGVTQIRKVDTFKDDIDECEN</sequence>
<organism evidence="1 2">
    <name type="scientific">Undibacterium pigrum</name>
    <dbReference type="NCBI Taxonomy" id="401470"/>
    <lineage>
        <taxon>Bacteria</taxon>
        <taxon>Pseudomonadati</taxon>
        <taxon>Pseudomonadota</taxon>
        <taxon>Betaproteobacteria</taxon>
        <taxon>Burkholderiales</taxon>
        <taxon>Oxalobacteraceae</taxon>
        <taxon>Undibacterium</taxon>
    </lineage>
</organism>
<name>A0A318J2Z7_9BURK</name>